<dbReference type="FunFam" id="3.30.160.60:FF:000100">
    <property type="entry name" value="Zinc finger 45-like"/>
    <property type="match status" value="1"/>
</dbReference>
<keyword evidence="1" id="KW-0479">Metal-binding</keyword>
<dbReference type="SUPFAM" id="SSF57667">
    <property type="entry name" value="beta-beta-alpha zinc fingers"/>
    <property type="match status" value="2"/>
</dbReference>
<dbReference type="Pfam" id="PF00096">
    <property type="entry name" value="zf-C2H2"/>
    <property type="match status" value="3"/>
</dbReference>
<dbReference type="FunFam" id="3.30.160.60:FF:002343">
    <property type="entry name" value="Zinc finger protein 33A"/>
    <property type="match status" value="2"/>
</dbReference>
<sequence>MDDIFAEAVQLIFRCSVCNEEKFSLENLEVHLWACHLRSFPYRCAKCGYPALNSKALIAHFSECHDAPTQQVEFKRRIEHELRLRELISRSVVLPALEEQVYCDDELLTEERRDKYVVENQSTVTRDSQLPRVVHPGDGIGAVAHAYGSAGMADFRNNVAQEEIIEEVVGGELIEEGVPMPETSYDVYEEGDEFISLEDDDHSVQYIGEEGNPVDSEELFTDFEELEAVSRRLLSSQHKRRLESAVRSLKSKPRRRPPTVHQCEDCGKILKYPSKIAEHRRSHTGERPHVCPQCGTSFSQKGALKCHIRLHTGEKPYPCTWECGRSFVSSSARQMHQKVHTGEKPFSCAFCGQLFSKKFHMRRHVSTQHSLTSTKSPTGLDAAGKDVDLLVGPVTSVIEDVRRSKMKKKKPSSRPAHNDSNDFLTSLRGTTRKTEKA</sequence>
<evidence type="ECO:0000313" key="9">
    <source>
        <dbReference type="Proteomes" id="UP000031036"/>
    </source>
</evidence>
<dbReference type="GO" id="GO:0000977">
    <property type="term" value="F:RNA polymerase II transcription regulatory region sequence-specific DNA binding"/>
    <property type="evidence" value="ECO:0007669"/>
    <property type="project" value="TreeGrafter"/>
</dbReference>
<feature type="region of interest" description="Disordered" evidence="6">
    <location>
        <begin position="401"/>
        <end position="437"/>
    </location>
</feature>
<dbReference type="OMA" id="HLESHIW"/>
<keyword evidence="4" id="KW-0862">Zinc</keyword>
<proteinExistence type="predicted"/>
<reference evidence="8 9" key="1">
    <citation type="submission" date="2014-11" db="EMBL/GenBank/DDBJ databases">
        <title>Genetic blueprint of the zoonotic pathogen Toxocara canis.</title>
        <authorList>
            <person name="Zhu X.-Q."/>
            <person name="Korhonen P.K."/>
            <person name="Cai H."/>
            <person name="Young N.D."/>
            <person name="Nejsum P."/>
            <person name="von Samson-Himmelstjerna G."/>
            <person name="Boag P.R."/>
            <person name="Tan P."/>
            <person name="Li Q."/>
            <person name="Min J."/>
            <person name="Yang Y."/>
            <person name="Wang X."/>
            <person name="Fang X."/>
            <person name="Hall R.S."/>
            <person name="Hofmann A."/>
            <person name="Sternberg P.W."/>
            <person name="Jex A.R."/>
            <person name="Gasser R.B."/>
        </authorList>
    </citation>
    <scope>NUCLEOTIDE SEQUENCE [LARGE SCALE GENOMIC DNA]</scope>
    <source>
        <strain evidence="8">PN_DK_2014</strain>
    </source>
</reference>
<dbReference type="PANTHER" id="PTHR24379:SF127">
    <property type="entry name" value="BLOODY FINGERS-RELATED"/>
    <property type="match status" value="1"/>
</dbReference>
<comment type="caution">
    <text evidence="8">The sequence shown here is derived from an EMBL/GenBank/DDBJ whole genome shotgun (WGS) entry which is preliminary data.</text>
</comment>
<dbReference type="OrthoDB" id="6077919at2759"/>
<feature type="domain" description="C2H2-type" evidence="7">
    <location>
        <begin position="317"/>
        <end position="345"/>
    </location>
</feature>
<evidence type="ECO:0000256" key="2">
    <source>
        <dbReference type="ARBA" id="ARBA00022737"/>
    </source>
</evidence>
<feature type="domain" description="C2H2-type" evidence="7">
    <location>
        <begin position="289"/>
        <end position="316"/>
    </location>
</feature>
<dbReference type="PROSITE" id="PS50157">
    <property type="entry name" value="ZINC_FINGER_C2H2_2"/>
    <property type="match status" value="4"/>
</dbReference>
<dbReference type="AlphaFoldDB" id="A0A0B2V511"/>
<evidence type="ECO:0000259" key="7">
    <source>
        <dbReference type="PROSITE" id="PS50157"/>
    </source>
</evidence>
<organism evidence="8 9">
    <name type="scientific">Toxocara canis</name>
    <name type="common">Canine roundworm</name>
    <dbReference type="NCBI Taxonomy" id="6265"/>
    <lineage>
        <taxon>Eukaryota</taxon>
        <taxon>Metazoa</taxon>
        <taxon>Ecdysozoa</taxon>
        <taxon>Nematoda</taxon>
        <taxon>Chromadorea</taxon>
        <taxon>Rhabditida</taxon>
        <taxon>Spirurina</taxon>
        <taxon>Ascaridomorpha</taxon>
        <taxon>Ascaridoidea</taxon>
        <taxon>Toxocaridae</taxon>
        <taxon>Toxocara</taxon>
    </lineage>
</organism>
<dbReference type="EMBL" id="JPKZ01002486">
    <property type="protein sequence ID" value="KHN76542.1"/>
    <property type="molecule type" value="Genomic_DNA"/>
</dbReference>
<dbReference type="Gene3D" id="3.30.160.60">
    <property type="entry name" value="Classic Zinc Finger"/>
    <property type="match status" value="5"/>
</dbReference>
<dbReference type="InterPro" id="IPR036236">
    <property type="entry name" value="Znf_C2H2_sf"/>
</dbReference>
<dbReference type="InterPro" id="IPR013087">
    <property type="entry name" value="Znf_C2H2_type"/>
</dbReference>
<evidence type="ECO:0000256" key="3">
    <source>
        <dbReference type="ARBA" id="ARBA00022771"/>
    </source>
</evidence>
<gene>
    <name evidence="8" type="primary">ZNF658</name>
    <name evidence="8" type="ORF">Tcan_11464</name>
</gene>
<evidence type="ECO:0000313" key="8">
    <source>
        <dbReference type="EMBL" id="KHN76542.1"/>
    </source>
</evidence>
<evidence type="ECO:0000256" key="5">
    <source>
        <dbReference type="PROSITE-ProRule" id="PRU00042"/>
    </source>
</evidence>
<evidence type="ECO:0000256" key="6">
    <source>
        <dbReference type="SAM" id="MobiDB-lite"/>
    </source>
</evidence>
<dbReference type="SMART" id="SM00355">
    <property type="entry name" value="ZnF_C2H2"/>
    <property type="match status" value="6"/>
</dbReference>
<dbReference type="STRING" id="6265.A0A0B2V511"/>
<dbReference type="GO" id="GO:0005634">
    <property type="term" value="C:nucleus"/>
    <property type="evidence" value="ECO:0007669"/>
    <property type="project" value="TreeGrafter"/>
</dbReference>
<name>A0A0B2V511_TOXCA</name>
<accession>A0A0B2V511</accession>
<dbReference type="PROSITE" id="PS00028">
    <property type="entry name" value="ZINC_FINGER_C2H2_1"/>
    <property type="match status" value="4"/>
</dbReference>
<keyword evidence="3 5" id="KW-0863">Zinc-finger</keyword>
<feature type="domain" description="C2H2-type" evidence="7">
    <location>
        <begin position="261"/>
        <end position="288"/>
    </location>
</feature>
<dbReference type="PANTHER" id="PTHR24379">
    <property type="entry name" value="KRAB AND ZINC FINGER DOMAIN-CONTAINING"/>
    <property type="match status" value="1"/>
</dbReference>
<evidence type="ECO:0000256" key="1">
    <source>
        <dbReference type="ARBA" id="ARBA00022723"/>
    </source>
</evidence>
<dbReference type="GO" id="GO:0008270">
    <property type="term" value="F:zinc ion binding"/>
    <property type="evidence" value="ECO:0007669"/>
    <property type="project" value="UniProtKB-KW"/>
</dbReference>
<feature type="domain" description="C2H2-type" evidence="7">
    <location>
        <begin position="346"/>
        <end position="374"/>
    </location>
</feature>
<keyword evidence="9" id="KW-1185">Reference proteome</keyword>
<evidence type="ECO:0000256" key="4">
    <source>
        <dbReference type="ARBA" id="ARBA00022833"/>
    </source>
</evidence>
<dbReference type="Proteomes" id="UP000031036">
    <property type="component" value="Unassembled WGS sequence"/>
</dbReference>
<dbReference type="GO" id="GO:0000981">
    <property type="term" value="F:DNA-binding transcription factor activity, RNA polymerase II-specific"/>
    <property type="evidence" value="ECO:0007669"/>
    <property type="project" value="TreeGrafter"/>
</dbReference>
<protein>
    <submittedName>
        <fullName evidence="8">Zinc finger protein</fullName>
    </submittedName>
</protein>
<keyword evidence="2" id="KW-0677">Repeat</keyword>